<proteinExistence type="predicted"/>
<protein>
    <recommendedName>
        <fullName evidence="4">Adhesin</fullName>
    </recommendedName>
</protein>
<accession>F8NCJ8</accession>
<dbReference type="AlphaFoldDB" id="F8NCJ8"/>
<name>F8NCJ8_9BACT</name>
<dbReference type="STRING" id="688246.Premu_1624"/>
<organism evidence="2 3">
    <name type="scientific">Hallella multisaccharivorax DSM 17128</name>
    <dbReference type="NCBI Taxonomy" id="688246"/>
    <lineage>
        <taxon>Bacteria</taxon>
        <taxon>Pseudomonadati</taxon>
        <taxon>Bacteroidota</taxon>
        <taxon>Bacteroidia</taxon>
        <taxon>Bacteroidales</taxon>
        <taxon>Prevotellaceae</taxon>
        <taxon>Hallella</taxon>
    </lineage>
</organism>
<sequence>MLLPLLASVLIAIPIQTMAQGQDASYNWVGNSISDFINSGDTDMSTVYLYNVGTGKYLNIGSNWGTSVSAYAVGMPVILTANADGTYQIQGSLTTSDGKYLGFPNPPSMPTTQNQPDWDRVYSDRTSANANINWTITETSSGSKTYTLYCYNGSDAVMGGNRYLIVSNKQSSSNRLDLVYPTSTGGYEANAEWKFVTLKDMKDAFKAQFASNESPADATFLVDDQDMNRSNRKVGEWQASGFNYSMNSSYSFDQGASYTYYVGMGNKWTANDDYQRQYGSYWIGSIRNLGNDSHANGTLTQAVTVLKKGWYKLSCDGFCSPGAGSNMKAYLFANAANSTEGRSNVSAELNIFGNDFTYTAADLIKVNVASDVPNESPYIKAAKLFETGAYNNSILVYVPSDNTRLNIGIKVENSTEDLDWTAFDNFQLKYCGDNDMVLDEGQISLEYLSKQELSPSNAYTLILKRTMTPGLWSSITLPVALTAAQFKTAFGDHAKLARLKGQDEDIPTRIDFESVDLSDDGATVIVPSQLYIMQSTRTANVTTGNYSKDLNDHTQITVAAPYFTINNVVLASMPEATFAETPKTTSTEAGSIQFCGTQINQTANFVPAQSYVLGGNNGKWYHTTSALPIKGFRCWIATNTSGASPAKAVTFAIDGKTEGEVTAIQGQELDAQPARTDAAVYNLQGQKVASDALDLDRLPAGIYIVSHRKVAIK</sequence>
<dbReference type="Proteomes" id="UP000002772">
    <property type="component" value="Unassembled WGS sequence"/>
</dbReference>
<evidence type="ECO:0000256" key="1">
    <source>
        <dbReference type="SAM" id="SignalP"/>
    </source>
</evidence>
<dbReference type="HOGENOM" id="CLU_368365_0_0_10"/>
<evidence type="ECO:0000313" key="3">
    <source>
        <dbReference type="Proteomes" id="UP000002772"/>
    </source>
</evidence>
<gene>
    <name evidence="2" type="ORF">Premu_1624</name>
</gene>
<keyword evidence="1" id="KW-0732">Signal</keyword>
<keyword evidence="3" id="KW-1185">Reference proteome</keyword>
<evidence type="ECO:0008006" key="4">
    <source>
        <dbReference type="Google" id="ProtNLM"/>
    </source>
</evidence>
<dbReference type="EMBL" id="GL945017">
    <property type="protein sequence ID" value="EGN57034.1"/>
    <property type="molecule type" value="Genomic_DNA"/>
</dbReference>
<feature type="chain" id="PRO_5003381144" description="Adhesin" evidence="1">
    <location>
        <begin position="20"/>
        <end position="713"/>
    </location>
</feature>
<feature type="signal peptide" evidence="1">
    <location>
        <begin position="1"/>
        <end position="19"/>
    </location>
</feature>
<reference evidence="3" key="1">
    <citation type="journal article" date="2011" name="Stand. Genomic Sci.">
        <title>Non-contiguous finished genome sequence of the opportunistic oral pathogen Prevotella multisaccharivorax type strain (PPPA20).</title>
        <authorList>
            <person name="Pati A."/>
            <person name="Gronow S."/>
            <person name="Lu M."/>
            <person name="Lapidus A."/>
            <person name="Nolan M."/>
            <person name="Lucas S."/>
            <person name="Hammon N."/>
            <person name="Deshpande S."/>
            <person name="Cheng J.F."/>
            <person name="Tapia R."/>
            <person name="Han C."/>
            <person name="Goodwin L."/>
            <person name="Pitluck S."/>
            <person name="Liolios K."/>
            <person name="Pagani I."/>
            <person name="Mavromatis K."/>
            <person name="Mikhailova N."/>
            <person name="Huntemann M."/>
            <person name="Chen A."/>
            <person name="Palaniappan K."/>
            <person name="Land M."/>
            <person name="Hauser L."/>
            <person name="Detter J.C."/>
            <person name="Brambilla E.M."/>
            <person name="Rohde M."/>
            <person name="Goker M."/>
            <person name="Woyke T."/>
            <person name="Bristow J."/>
            <person name="Eisen J.A."/>
            <person name="Markowitz V."/>
            <person name="Hugenholtz P."/>
            <person name="Kyrpides N.C."/>
            <person name="Klenk H.P."/>
            <person name="Ivanova N."/>
        </authorList>
    </citation>
    <scope>NUCLEOTIDE SEQUENCE [LARGE SCALE GENOMIC DNA]</scope>
    <source>
        <strain evidence="3">DSM 17128</strain>
    </source>
</reference>
<evidence type="ECO:0000313" key="2">
    <source>
        <dbReference type="EMBL" id="EGN57034.1"/>
    </source>
</evidence>